<sequence length="202" mass="22780">MEGQPTKRRRVYSLEPNKIVQSMFTSKYVNYLVPALRKIKEKSTSEEDNSPCDDIKTAVKYEVDKAMVFSAQGFAWSNALKVELQRGTNGSRSTGSIVEIEGNEGSSRPCYQNEMVSANPSSMSENKKLVSCSKVLTVEIKENIVKGESEKEDISSKLWKLRRLLPGGEEMYDEEMIGELESYISCLQMQANILQCLADQIR</sequence>
<dbReference type="Proteomes" id="UP000828941">
    <property type="component" value="Chromosome 6"/>
</dbReference>
<reference evidence="1 2" key="1">
    <citation type="journal article" date="2022" name="DNA Res.">
        <title>Chromosomal-level genome assembly of the orchid tree Bauhinia variegata (Leguminosae; Cercidoideae) supports the allotetraploid origin hypothesis of Bauhinia.</title>
        <authorList>
            <person name="Zhong Y."/>
            <person name="Chen Y."/>
            <person name="Zheng D."/>
            <person name="Pang J."/>
            <person name="Liu Y."/>
            <person name="Luo S."/>
            <person name="Meng S."/>
            <person name="Qian L."/>
            <person name="Wei D."/>
            <person name="Dai S."/>
            <person name="Zhou R."/>
        </authorList>
    </citation>
    <scope>NUCLEOTIDE SEQUENCE [LARGE SCALE GENOMIC DNA]</scope>
    <source>
        <strain evidence="1">BV-YZ2020</strain>
    </source>
</reference>
<gene>
    <name evidence="1" type="ORF">L6164_014045</name>
</gene>
<dbReference type="EMBL" id="CM039431">
    <property type="protein sequence ID" value="KAI4335400.1"/>
    <property type="molecule type" value="Genomic_DNA"/>
</dbReference>
<organism evidence="1 2">
    <name type="scientific">Bauhinia variegata</name>
    <name type="common">Purple orchid tree</name>
    <name type="synonym">Phanera variegata</name>
    <dbReference type="NCBI Taxonomy" id="167791"/>
    <lineage>
        <taxon>Eukaryota</taxon>
        <taxon>Viridiplantae</taxon>
        <taxon>Streptophyta</taxon>
        <taxon>Embryophyta</taxon>
        <taxon>Tracheophyta</taxon>
        <taxon>Spermatophyta</taxon>
        <taxon>Magnoliopsida</taxon>
        <taxon>eudicotyledons</taxon>
        <taxon>Gunneridae</taxon>
        <taxon>Pentapetalae</taxon>
        <taxon>rosids</taxon>
        <taxon>fabids</taxon>
        <taxon>Fabales</taxon>
        <taxon>Fabaceae</taxon>
        <taxon>Cercidoideae</taxon>
        <taxon>Cercideae</taxon>
        <taxon>Bauhiniinae</taxon>
        <taxon>Bauhinia</taxon>
    </lineage>
</organism>
<evidence type="ECO:0000313" key="1">
    <source>
        <dbReference type="EMBL" id="KAI4335400.1"/>
    </source>
</evidence>
<accession>A0ACB9NH13</accession>
<protein>
    <submittedName>
        <fullName evidence="1">Uncharacterized protein</fullName>
    </submittedName>
</protein>
<comment type="caution">
    <text evidence="1">The sequence shown here is derived from an EMBL/GenBank/DDBJ whole genome shotgun (WGS) entry which is preliminary data.</text>
</comment>
<proteinExistence type="predicted"/>
<name>A0ACB9NH13_BAUVA</name>
<evidence type="ECO:0000313" key="2">
    <source>
        <dbReference type="Proteomes" id="UP000828941"/>
    </source>
</evidence>
<keyword evidence="2" id="KW-1185">Reference proteome</keyword>